<accession>A0ACC0CAB0</accession>
<proteinExistence type="predicted"/>
<gene>
    <name evidence="1" type="ORF">M9H77_03103</name>
</gene>
<sequence>MMKAFPLKNCCCFSCCFLLLRPIISQPHPISSDAGACQQLLLYSPDSAALVFSGAASSCSLPAAAVSQVSAASVPFSAAAKPLLSFFLSNFLSALTALLLVFLPLLSFPLSFGLRLLRSYCFGPSSLLSCF</sequence>
<evidence type="ECO:0000313" key="2">
    <source>
        <dbReference type="Proteomes" id="UP001060085"/>
    </source>
</evidence>
<dbReference type="Proteomes" id="UP001060085">
    <property type="component" value="Linkage Group LG01"/>
</dbReference>
<dbReference type="EMBL" id="CM044701">
    <property type="protein sequence ID" value="KAI5681875.1"/>
    <property type="molecule type" value="Genomic_DNA"/>
</dbReference>
<comment type="caution">
    <text evidence="1">The sequence shown here is derived from an EMBL/GenBank/DDBJ whole genome shotgun (WGS) entry which is preliminary data.</text>
</comment>
<evidence type="ECO:0000313" key="1">
    <source>
        <dbReference type="EMBL" id="KAI5681875.1"/>
    </source>
</evidence>
<protein>
    <submittedName>
        <fullName evidence="1">Uncharacterized protein</fullName>
    </submittedName>
</protein>
<name>A0ACC0CAB0_CATRO</name>
<reference evidence="2" key="1">
    <citation type="journal article" date="2023" name="Nat. Plants">
        <title>Single-cell RNA sequencing provides a high-resolution roadmap for understanding the multicellular compartmentation of specialized metabolism.</title>
        <authorList>
            <person name="Sun S."/>
            <person name="Shen X."/>
            <person name="Li Y."/>
            <person name="Li Y."/>
            <person name="Wang S."/>
            <person name="Li R."/>
            <person name="Zhang H."/>
            <person name="Shen G."/>
            <person name="Guo B."/>
            <person name="Wei J."/>
            <person name="Xu J."/>
            <person name="St-Pierre B."/>
            <person name="Chen S."/>
            <person name="Sun C."/>
        </authorList>
    </citation>
    <scope>NUCLEOTIDE SEQUENCE [LARGE SCALE GENOMIC DNA]</scope>
</reference>
<organism evidence="1 2">
    <name type="scientific">Catharanthus roseus</name>
    <name type="common">Madagascar periwinkle</name>
    <name type="synonym">Vinca rosea</name>
    <dbReference type="NCBI Taxonomy" id="4058"/>
    <lineage>
        <taxon>Eukaryota</taxon>
        <taxon>Viridiplantae</taxon>
        <taxon>Streptophyta</taxon>
        <taxon>Embryophyta</taxon>
        <taxon>Tracheophyta</taxon>
        <taxon>Spermatophyta</taxon>
        <taxon>Magnoliopsida</taxon>
        <taxon>eudicotyledons</taxon>
        <taxon>Gunneridae</taxon>
        <taxon>Pentapetalae</taxon>
        <taxon>asterids</taxon>
        <taxon>lamiids</taxon>
        <taxon>Gentianales</taxon>
        <taxon>Apocynaceae</taxon>
        <taxon>Rauvolfioideae</taxon>
        <taxon>Vinceae</taxon>
        <taxon>Catharanthinae</taxon>
        <taxon>Catharanthus</taxon>
    </lineage>
</organism>
<keyword evidence="2" id="KW-1185">Reference proteome</keyword>